<dbReference type="InterPro" id="IPR035902">
    <property type="entry name" value="Nuc_phospho_transferase"/>
</dbReference>
<dbReference type="GO" id="GO:0004048">
    <property type="term" value="F:anthranilate phosphoribosyltransferase activity"/>
    <property type="evidence" value="ECO:0007669"/>
    <property type="project" value="UniProtKB-EC"/>
</dbReference>
<keyword evidence="4" id="KW-0460">Magnesium</keyword>
<dbReference type="InterPro" id="IPR000312">
    <property type="entry name" value="Glycosyl_Trfase_fam3"/>
</dbReference>
<feature type="binding site" evidence="4">
    <location>
        <position position="122"/>
    </location>
    <ligand>
        <name>anthranilate</name>
        <dbReference type="ChEBI" id="CHEBI:16567"/>
        <label>1</label>
    </ligand>
</feature>
<feature type="binding site" evidence="4">
    <location>
        <begin position="94"/>
        <end position="95"/>
    </location>
    <ligand>
        <name>5-phospho-alpha-D-ribose 1-diphosphate</name>
        <dbReference type="ChEBI" id="CHEBI:58017"/>
    </ligand>
</feature>
<protein>
    <recommendedName>
        <fullName evidence="4">Anthranilate phosphoribosyltransferase</fullName>
        <ecNumber evidence="4">2.4.2.18</ecNumber>
    </recommendedName>
</protein>
<keyword evidence="1 4" id="KW-0328">Glycosyltransferase</keyword>
<keyword evidence="4" id="KW-0479">Metal-binding</keyword>
<accession>A0ABV2BLP9</accession>
<comment type="catalytic activity">
    <reaction evidence="4">
        <text>N-(5-phospho-beta-D-ribosyl)anthranilate + diphosphate = 5-phospho-alpha-D-ribose 1-diphosphate + anthranilate</text>
        <dbReference type="Rhea" id="RHEA:11768"/>
        <dbReference type="ChEBI" id="CHEBI:16567"/>
        <dbReference type="ChEBI" id="CHEBI:18277"/>
        <dbReference type="ChEBI" id="CHEBI:33019"/>
        <dbReference type="ChEBI" id="CHEBI:58017"/>
        <dbReference type="EC" id="2.4.2.18"/>
    </reaction>
</comment>
<feature type="binding site" evidence="4">
    <location>
        <position position="237"/>
    </location>
    <ligand>
        <name>Mg(2+)</name>
        <dbReference type="ChEBI" id="CHEBI:18420"/>
        <label>1</label>
    </ligand>
</feature>
<dbReference type="InterPro" id="IPR005940">
    <property type="entry name" value="Anthranilate_Pribosyl_Tfrase"/>
</dbReference>
<evidence type="ECO:0000256" key="4">
    <source>
        <dbReference type="HAMAP-Rule" id="MF_00211"/>
    </source>
</evidence>
<dbReference type="InterPro" id="IPR017459">
    <property type="entry name" value="Glycosyl_Trfase_fam3_N_dom"/>
</dbReference>
<name>A0ABV2BLP9_9BURK</name>
<keyword evidence="4" id="KW-0028">Amino-acid biosynthesis</keyword>
<comment type="caution">
    <text evidence="7">The sequence shown here is derived from an EMBL/GenBank/DDBJ whole genome shotgun (WGS) entry which is preliminary data.</text>
</comment>
<keyword evidence="2 4" id="KW-0808">Transferase</keyword>
<feature type="binding site" evidence="4">
    <location>
        <position position="91"/>
    </location>
    <ligand>
        <name>anthranilate</name>
        <dbReference type="ChEBI" id="CHEBI:16567"/>
        <label>1</label>
    </ligand>
</feature>
<keyword evidence="4" id="KW-0057">Aromatic amino acid biosynthesis</keyword>
<evidence type="ECO:0000256" key="1">
    <source>
        <dbReference type="ARBA" id="ARBA00022676"/>
    </source>
</evidence>
<evidence type="ECO:0000313" key="8">
    <source>
        <dbReference type="Proteomes" id="UP001437419"/>
    </source>
</evidence>
<feature type="domain" description="Glycosyl transferase family 3" evidence="5">
    <location>
        <begin position="86"/>
        <end position="335"/>
    </location>
</feature>
<dbReference type="EC" id="2.4.2.18" evidence="4"/>
<dbReference type="PANTHER" id="PTHR43285:SF2">
    <property type="entry name" value="ANTHRANILATE PHOSPHORIBOSYLTRANSFERASE"/>
    <property type="match status" value="1"/>
</dbReference>
<feature type="binding site" evidence="4">
    <location>
        <begin position="119"/>
        <end position="127"/>
    </location>
    <ligand>
        <name>5-phospho-alpha-D-ribose 1-diphosphate</name>
        <dbReference type="ChEBI" id="CHEBI:58017"/>
    </ligand>
</feature>
<dbReference type="SUPFAM" id="SSF47648">
    <property type="entry name" value="Nucleoside phosphorylase/phosphoribosyltransferase N-terminal domain"/>
    <property type="match status" value="1"/>
</dbReference>
<reference evidence="7 8" key="1">
    <citation type="submission" date="2024-06" db="EMBL/GenBank/DDBJ databases">
        <title>Alcaligenes phenolicus JC896.</title>
        <authorList>
            <person name="Venkata Ramana C."/>
            <person name="Sasikala C."/>
            <person name="Mahima D."/>
        </authorList>
    </citation>
    <scope>NUCLEOTIDE SEQUENCE [LARGE SCALE GENOMIC DNA]</scope>
    <source>
        <strain evidence="7 8">JC896</strain>
    </source>
</reference>
<feature type="binding site" evidence="4">
    <location>
        <position position="99"/>
    </location>
    <ligand>
        <name>5-phospho-alpha-D-ribose 1-diphosphate</name>
        <dbReference type="ChEBI" id="CHEBI:58017"/>
    </ligand>
</feature>
<keyword evidence="8" id="KW-1185">Reference proteome</keyword>
<feature type="domain" description="Glycosyl transferase family 3 N-terminal" evidence="6">
    <location>
        <begin position="17"/>
        <end position="76"/>
    </location>
</feature>
<dbReference type="Pfam" id="PF02885">
    <property type="entry name" value="Glycos_trans_3N"/>
    <property type="match status" value="1"/>
</dbReference>
<feature type="binding site" evidence="4">
    <location>
        <position position="131"/>
    </location>
    <ligand>
        <name>5-phospho-alpha-D-ribose 1-diphosphate</name>
        <dbReference type="ChEBI" id="CHEBI:58017"/>
    </ligand>
</feature>
<dbReference type="InterPro" id="IPR036320">
    <property type="entry name" value="Glycosyl_Trfase_fam3_N_dom_sf"/>
</dbReference>
<feature type="binding site" evidence="4">
    <location>
        <begin position="101"/>
        <end position="104"/>
    </location>
    <ligand>
        <name>5-phospho-alpha-D-ribose 1-diphosphate</name>
        <dbReference type="ChEBI" id="CHEBI:58017"/>
    </ligand>
</feature>
<organism evidence="7 8">
    <name type="scientific">Alcaligenes phenolicus</name>
    <dbReference type="NCBI Taxonomy" id="232846"/>
    <lineage>
        <taxon>Bacteria</taxon>
        <taxon>Pseudomonadati</taxon>
        <taxon>Pseudomonadota</taxon>
        <taxon>Betaproteobacteria</taxon>
        <taxon>Burkholderiales</taxon>
        <taxon>Alcaligenaceae</taxon>
        <taxon>Alcaligenes</taxon>
    </lineage>
</organism>
<comment type="function">
    <text evidence="4">Catalyzes the transfer of the phosphoribosyl group of 5-phosphorylribose-1-pyrophosphate (PRPP) to anthranilate to yield N-(5'-phosphoribosyl)-anthranilate (PRA).</text>
</comment>
<dbReference type="Proteomes" id="UP001437419">
    <property type="component" value="Unassembled WGS sequence"/>
</dbReference>
<dbReference type="RefSeq" id="WP_235332462.1">
    <property type="nucleotide sequence ID" value="NZ_DAOMPV010000006.1"/>
</dbReference>
<comment type="similarity">
    <text evidence="4">Belongs to the anthranilate phosphoribosyltransferase family.</text>
</comment>
<dbReference type="Pfam" id="PF00591">
    <property type="entry name" value="Glycos_transf_3"/>
    <property type="match status" value="1"/>
</dbReference>
<evidence type="ECO:0000259" key="5">
    <source>
        <dbReference type="Pfam" id="PF00591"/>
    </source>
</evidence>
<feature type="binding site" evidence="4">
    <location>
        <position position="91"/>
    </location>
    <ligand>
        <name>5-phospho-alpha-D-ribose 1-diphosphate</name>
        <dbReference type="ChEBI" id="CHEBI:58017"/>
    </ligand>
</feature>
<feature type="binding site" evidence="4">
    <location>
        <position position="177"/>
    </location>
    <ligand>
        <name>anthranilate</name>
        <dbReference type="ChEBI" id="CHEBI:16567"/>
        <label>2</label>
    </ligand>
</feature>
<dbReference type="HAMAP" id="MF_00211">
    <property type="entry name" value="TrpD"/>
    <property type="match status" value="1"/>
</dbReference>
<evidence type="ECO:0000313" key="7">
    <source>
        <dbReference type="EMBL" id="MES5325819.1"/>
    </source>
</evidence>
<comment type="caution">
    <text evidence="4">Lacks conserved residue(s) required for the propagation of feature annotation.</text>
</comment>
<sequence length="362" mass="37738">MQTPITMQTDAFDIKLAIQDLVSYRSLSRNGMAALMDSIVSGKASQAQVGAVLTALRMRGETIDEIVGAALAMRARMVTIQAPPGTMDILGTGGDNSGTYNVSTCAAFIVAGAGVRVAKQGNRAFSSRSGAADVLRALGVNLDVQPHTIERCIDEVGIGFIFAPAHHPALAKAMPVRVELGTRTLFNILGPLLNPAGVKHHLVGVYARSLVRPLAAALAELGSERVLVVHGSDGLDEITTTGPTFATLAISGHLTDLEIRPEDLGLSIAAPDVLKGGDPQTNAHALRSVLEGEAGPYRDIALINAAGALIASGKTEGWLDAIRIARASIDEGQALRCLQRLISVSCQGDAPQLFSSELSGDL</sequence>
<comment type="pathway">
    <text evidence="4">Amino-acid biosynthesis; L-tryptophan biosynthesis; L-tryptophan from chorismate: step 2/5.</text>
</comment>
<feature type="binding site" evidence="4">
    <location>
        <position position="236"/>
    </location>
    <ligand>
        <name>Mg(2+)</name>
        <dbReference type="ChEBI" id="CHEBI:18420"/>
        <label>2</label>
    </ligand>
</feature>
<dbReference type="NCBIfam" id="TIGR01245">
    <property type="entry name" value="trpD"/>
    <property type="match status" value="1"/>
</dbReference>
<gene>
    <name evidence="4 7" type="primary">trpD</name>
    <name evidence="7" type="ORF">ABU900_15555</name>
</gene>
<evidence type="ECO:0000259" key="6">
    <source>
        <dbReference type="Pfam" id="PF02885"/>
    </source>
</evidence>
<comment type="subunit">
    <text evidence="4">Homodimer.</text>
</comment>
<dbReference type="Gene3D" id="1.20.970.10">
    <property type="entry name" value="Transferase, Pyrimidine Nucleoside Phosphorylase, Chain C"/>
    <property type="match status" value="1"/>
</dbReference>
<evidence type="ECO:0000256" key="2">
    <source>
        <dbReference type="ARBA" id="ARBA00022679"/>
    </source>
</evidence>
<dbReference type="PANTHER" id="PTHR43285">
    <property type="entry name" value="ANTHRANILATE PHOSPHORIBOSYLTRANSFERASE"/>
    <property type="match status" value="1"/>
</dbReference>
<keyword evidence="3 4" id="KW-0822">Tryptophan biosynthesis</keyword>
<feature type="binding site" evidence="4">
    <location>
        <position position="103"/>
    </location>
    <ligand>
        <name>Mg(2+)</name>
        <dbReference type="ChEBI" id="CHEBI:18420"/>
        <label>1</label>
    </ligand>
</feature>
<proteinExistence type="inferred from homology"/>
<dbReference type="SUPFAM" id="SSF52418">
    <property type="entry name" value="Nucleoside phosphorylase/phosphoribosyltransferase catalytic domain"/>
    <property type="match status" value="1"/>
</dbReference>
<comment type="cofactor">
    <cofactor evidence="4">
        <name>Mg(2+)</name>
        <dbReference type="ChEBI" id="CHEBI:18420"/>
    </cofactor>
    <text evidence="4">Binds 2 magnesium ions per monomer.</text>
</comment>
<evidence type="ECO:0000256" key="3">
    <source>
        <dbReference type="ARBA" id="ARBA00022822"/>
    </source>
</evidence>
<dbReference type="EMBL" id="JBEUDR010000004">
    <property type="protein sequence ID" value="MES5325819.1"/>
    <property type="molecule type" value="Genomic_DNA"/>
</dbReference>
<dbReference type="Gene3D" id="3.40.1030.10">
    <property type="entry name" value="Nucleoside phosphorylase/phosphoribosyltransferase catalytic domain"/>
    <property type="match status" value="1"/>
</dbReference>
<feature type="binding site" evidence="4">
    <location>
        <position position="237"/>
    </location>
    <ligand>
        <name>Mg(2+)</name>
        <dbReference type="ChEBI" id="CHEBI:18420"/>
        <label>2</label>
    </ligand>
</feature>